<feature type="compositionally biased region" description="Low complexity" evidence="1">
    <location>
        <begin position="367"/>
        <end position="382"/>
    </location>
</feature>
<organism evidence="2 3">
    <name type="scientific">Micractinium conductrix</name>
    <dbReference type="NCBI Taxonomy" id="554055"/>
    <lineage>
        <taxon>Eukaryota</taxon>
        <taxon>Viridiplantae</taxon>
        <taxon>Chlorophyta</taxon>
        <taxon>core chlorophytes</taxon>
        <taxon>Trebouxiophyceae</taxon>
        <taxon>Chlorellales</taxon>
        <taxon>Chlorellaceae</taxon>
        <taxon>Chlorella clade</taxon>
        <taxon>Micractinium</taxon>
    </lineage>
</organism>
<feature type="compositionally biased region" description="Low complexity" evidence="1">
    <location>
        <begin position="295"/>
        <end position="307"/>
    </location>
</feature>
<evidence type="ECO:0000313" key="3">
    <source>
        <dbReference type="Proteomes" id="UP000239649"/>
    </source>
</evidence>
<reference evidence="2 3" key="1">
    <citation type="journal article" date="2018" name="Plant J.">
        <title>Genome sequences of Chlorella sorokiniana UTEX 1602 and Micractinium conductrix SAG 241.80: implications to maltose excretion by a green alga.</title>
        <authorList>
            <person name="Arriola M.B."/>
            <person name="Velmurugan N."/>
            <person name="Zhang Y."/>
            <person name="Plunkett M.H."/>
            <person name="Hondzo H."/>
            <person name="Barney B.M."/>
        </authorList>
    </citation>
    <scope>NUCLEOTIDE SEQUENCE [LARGE SCALE GENOMIC DNA]</scope>
    <source>
        <strain evidence="2 3">SAG 241.80</strain>
    </source>
</reference>
<proteinExistence type="predicted"/>
<feature type="region of interest" description="Disordered" evidence="1">
    <location>
        <begin position="152"/>
        <end position="175"/>
    </location>
</feature>
<gene>
    <name evidence="2" type="ORF">C2E20_8457</name>
</gene>
<keyword evidence="3" id="KW-1185">Reference proteome</keyword>
<comment type="caution">
    <text evidence="2">The sequence shown here is derived from an EMBL/GenBank/DDBJ whole genome shotgun (WGS) entry which is preliminary data.</text>
</comment>
<feature type="compositionally biased region" description="Low complexity" evidence="1">
    <location>
        <begin position="350"/>
        <end position="360"/>
    </location>
</feature>
<dbReference type="AlphaFoldDB" id="A0A2P6V1E3"/>
<feature type="region of interest" description="Disordered" evidence="1">
    <location>
        <begin position="430"/>
        <end position="482"/>
    </location>
</feature>
<name>A0A2P6V1E3_9CHLO</name>
<sequence length="512" mass="53996">MSPSSAQASTREWDGLVLRVASQAEGLQRPAAADQREEAVENVAVEERRWLGVLLLQRTETRTTASRTPLGGHRHALTRVDERVHRCTTARGRRVLEDWVREAATVEDQFGRVHSAQVAEFSKGRLVREAAALYLPAGLTGRAAAGSAAAGAPAGTASASTAGGAGSRPSPAAPPSHAVGYVYADGAATWGVISEPTALGLPAQRAVTRASLERSCPPPWQRVPACWPAQQLRPRNGVPQQAAAGAAQPVVEQPSLLGVRQAAQRMQAGAARPQVVSALAIQRACQGLQLQLPHSSSVRSSGHESSVPTPPPQPPSRPLSKQQACQGAKAARPSRPSALQPPSERWRQVAPAAQQAAPAAHPLQLRGSGSSGAVAASTPAAAGEGGGAPTGSDAADALKDRRWGEKYTETDLEALQLTDPKRYKRILNNRKSVAAHRARQAQARGRSGISGSGVSGSRAATAPRSLRAEERSSDEAALEARLQQLEEESRQLRQQLLDQRWRAQAGAQDQQQ</sequence>
<protein>
    <recommendedName>
        <fullName evidence="4">BZIP domain-containing protein</fullName>
    </recommendedName>
</protein>
<feature type="compositionally biased region" description="Pro residues" evidence="1">
    <location>
        <begin position="308"/>
        <end position="317"/>
    </location>
</feature>
<feature type="compositionally biased region" description="Low complexity" evidence="1">
    <location>
        <begin position="152"/>
        <end position="170"/>
    </location>
</feature>
<evidence type="ECO:0000256" key="1">
    <source>
        <dbReference type="SAM" id="MobiDB-lite"/>
    </source>
</evidence>
<evidence type="ECO:0000313" key="2">
    <source>
        <dbReference type="EMBL" id="PSC67911.1"/>
    </source>
</evidence>
<evidence type="ECO:0008006" key="4">
    <source>
        <dbReference type="Google" id="ProtNLM"/>
    </source>
</evidence>
<dbReference type="Proteomes" id="UP000239649">
    <property type="component" value="Unassembled WGS sequence"/>
</dbReference>
<dbReference type="EMBL" id="LHPF02000045">
    <property type="protein sequence ID" value="PSC67911.1"/>
    <property type="molecule type" value="Genomic_DNA"/>
</dbReference>
<dbReference type="OrthoDB" id="10654344at2759"/>
<accession>A0A2P6V1E3</accession>
<feature type="region of interest" description="Disordered" evidence="1">
    <location>
        <begin position="292"/>
        <end position="395"/>
    </location>
</feature>
<feature type="compositionally biased region" description="Basic residues" evidence="1">
    <location>
        <begin position="430"/>
        <end position="439"/>
    </location>
</feature>